<evidence type="ECO:0000256" key="3">
    <source>
        <dbReference type="ARBA" id="ARBA00022475"/>
    </source>
</evidence>
<feature type="domain" description="ABC transporter" evidence="6">
    <location>
        <begin position="28"/>
        <end position="262"/>
    </location>
</feature>
<dbReference type="InterPro" id="IPR003593">
    <property type="entry name" value="AAA+_ATPase"/>
</dbReference>
<dbReference type="InterPro" id="IPR027417">
    <property type="entry name" value="P-loop_NTPase"/>
</dbReference>
<dbReference type="AlphaFoldDB" id="A0A515DDJ7"/>
<evidence type="ECO:0000256" key="4">
    <source>
        <dbReference type="ARBA" id="ARBA00022741"/>
    </source>
</evidence>
<dbReference type="EMBL" id="CP035503">
    <property type="protein sequence ID" value="QDL38483.1"/>
    <property type="molecule type" value="Genomic_DNA"/>
</dbReference>
<evidence type="ECO:0000256" key="5">
    <source>
        <dbReference type="ARBA" id="ARBA00022840"/>
    </source>
</evidence>
<keyword evidence="3" id="KW-0472">Membrane</keyword>
<keyword evidence="4" id="KW-0547">Nucleotide-binding</keyword>
<organism evidence="7 8">
    <name type="scientific">Rhodoferax sediminis</name>
    <dbReference type="NCBI Taxonomy" id="2509614"/>
    <lineage>
        <taxon>Bacteria</taxon>
        <taxon>Pseudomonadati</taxon>
        <taxon>Pseudomonadota</taxon>
        <taxon>Betaproteobacteria</taxon>
        <taxon>Burkholderiales</taxon>
        <taxon>Comamonadaceae</taxon>
        <taxon>Rhodoferax</taxon>
    </lineage>
</organism>
<dbReference type="PROSITE" id="PS00211">
    <property type="entry name" value="ABC_TRANSPORTER_1"/>
    <property type="match status" value="1"/>
</dbReference>
<dbReference type="SUPFAM" id="SSF52540">
    <property type="entry name" value="P-loop containing nucleoside triphosphate hydrolases"/>
    <property type="match status" value="1"/>
</dbReference>
<dbReference type="Pfam" id="PF00005">
    <property type="entry name" value="ABC_tran"/>
    <property type="match status" value="1"/>
</dbReference>
<dbReference type="SMART" id="SM00382">
    <property type="entry name" value="AAA"/>
    <property type="match status" value="1"/>
</dbReference>
<accession>A0A515DDJ7</accession>
<keyword evidence="3" id="KW-1003">Cell membrane</keyword>
<evidence type="ECO:0000256" key="2">
    <source>
        <dbReference type="ARBA" id="ARBA00022448"/>
    </source>
</evidence>
<dbReference type="GO" id="GO:0005524">
    <property type="term" value="F:ATP binding"/>
    <property type="evidence" value="ECO:0007669"/>
    <property type="project" value="UniProtKB-KW"/>
</dbReference>
<dbReference type="OrthoDB" id="8683598at2"/>
<dbReference type="PANTHER" id="PTHR42788:SF13">
    <property type="entry name" value="ALIPHATIC SULFONATES IMPORT ATP-BINDING PROTEIN SSUB"/>
    <property type="match status" value="1"/>
</dbReference>
<dbReference type="Proteomes" id="UP000316798">
    <property type="component" value="Chromosome"/>
</dbReference>
<gene>
    <name evidence="7" type="ORF">EUB48_15175</name>
</gene>
<dbReference type="InterPro" id="IPR003439">
    <property type="entry name" value="ABC_transporter-like_ATP-bd"/>
</dbReference>
<dbReference type="RefSeq" id="WP_142819929.1">
    <property type="nucleotide sequence ID" value="NZ_CP035503.1"/>
</dbReference>
<keyword evidence="5 7" id="KW-0067">ATP-binding</keyword>
<dbReference type="Gene3D" id="3.40.50.300">
    <property type="entry name" value="P-loop containing nucleotide triphosphate hydrolases"/>
    <property type="match status" value="1"/>
</dbReference>
<dbReference type="InterPro" id="IPR017871">
    <property type="entry name" value="ABC_transporter-like_CS"/>
</dbReference>
<keyword evidence="8" id="KW-1185">Reference proteome</keyword>
<evidence type="ECO:0000313" key="7">
    <source>
        <dbReference type="EMBL" id="QDL38483.1"/>
    </source>
</evidence>
<sequence>MTIHRNYPSLVKDTTLSEGASQRAPVKISFQGVSKTYGSAGRAGNQTLALDRLDVDIKAAEIVTVLGPTGCGKSSTLNLIAGFERPSTGSLLLDNQLIDGPGPDRAVVFQQPSLFPWLNVLDNVTLGVKCRGISRDTYAPRAAHLLQEVGLAGFERHYPYQLSGGMQQRVQIARALISEPKVLLLDEPFGALDYQTRIQMQELLLQLWQQHQQTIFFITHDVSEAIFVADRVLVMSRRPGRIKLSVDVHAPKPRDADFLSTPEFVELQRELLHAVQEEVYASSGSRGVNAKAA</sequence>
<dbReference type="GO" id="GO:0016887">
    <property type="term" value="F:ATP hydrolysis activity"/>
    <property type="evidence" value="ECO:0007669"/>
    <property type="project" value="InterPro"/>
</dbReference>
<dbReference type="PANTHER" id="PTHR42788">
    <property type="entry name" value="TAURINE IMPORT ATP-BINDING PROTEIN-RELATED"/>
    <property type="match status" value="1"/>
</dbReference>
<evidence type="ECO:0000313" key="8">
    <source>
        <dbReference type="Proteomes" id="UP000316798"/>
    </source>
</evidence>
<name>A0A515DDJ7_9BURK</name>
<dbReference type="InterPro" id="IPR050166">
    <property type="entry name" value="ABC_transporter_ATP-bind"/>
</dbReference>
<keyword evidence="2" id="KW-0813">Transport</keyword>
<reference evidence="7 8" key="1">
    <citation type="submission" date="2019-01" db="EMBL/GenBank/DDBJ databases">
        <title>Genomic insights into a novel species Rhodoferax sp.</title>
        <authorList>
            <person name="Jin L."/>
        </authorList>
    </citation>
    <scope>NUCLEOTIDE SEQUENCE [LARGE SCALE GENOMIC DNA]</scope>
    <source>
        <strain evidence="7 8">CHu59-6-5</strain>
    </source>
</reference>
<proteinExistence type="inferred from homology"/>
<protein>
    <submittedName>
        <fullName evidence="7">ABC transporter ATP-binding protein</fullName>
    </submittedName>
</protein>
<evidence type="ECO:0000259" key="6">
    <source>
        <dbReference type="PROSITE" id="PS50893"/>
    </source>
</evidence>
<evidence type="ECO:0000256" key="1">
    <source>
        <dbReference type="ARBA" id="ARBA00005417"/>
    </source>
</evidence>
<dbReference type="CDD" id="cd03293">
    <property type="entry name" value="ABC_NrtD_SsuB_transporters"/>
    <property type="match status" value="1"/>
</dbReference>
<dbReference type="KEGG" id="rhf:EUB48_15175"/>
<comment type="similarity">
    <text evidence="1">Belongs to the ABC transporter superfamily.</text>
</comment>
<dbReference type="PROSITE" id="PS50893">
    <property type="entry name" value="ABC_TRANSPORTER_2"/>
    <property type="match status" value="1"/>
</dbReference>